<dbReference type="Proteomes" id="UP000298468">
    <property type="component" value="Unassembled WGS sequence"/>
</dbReference>
<proteinExistence type="predicted"/>
<dbReference type="EMBL" id="SOHM01000030">
    <property type="protein sequence ID" value="TFD88090.1"/>
    <property type="molecule type" value="Genomic_DNA"/>
</dbReference>
<comment type="caution">
    <text evidence="2">The sequence shown here is derived from an EMBL/GenBank/DDBJ whole genome shotgun (WGS) entry which is preliminary data.</text>
</comment>
<dbReference type="PANTHER" id="PTHR21666">
    <property type="entry name" value="PEPTIDASE-RELATED"/>
    <property type="match status" value="1"/>
</dbReference>
<dbReference type="Gene3D" id="2.70.70.10">
    <property type="entry name" value="Glucose Permease (Domain IIA)"/>
    <property type="match status" value="1"/>
</dbReference>
<dbReference type="InterPro" id="IPR011055">
    <property type="entry name" value="Dup_hybrid_motif"/>
</dbReference>
<dbReference type="PANTHER" id="PTHR21666:SF270">
    <property type="entry name" value="MUREIN HYDROLASE ACTIVATOR ENVC"/>
    <property type="match status" value="1"/>
</dbReference>
<evidence type="ECO:0000313" key="2">
    <source>
        <dbReference type="EMBL" id="TFD88090.1"/>
    </source>
</evidence>
<dbReference type="InterPro" id="IPR050570">
    <property type="entry name" value="Cell_wall_metabolism_enzyme"/>
</dbReference>
<organism evidence="2 3">
    <name type="scientific">Cryobacterium lactosi</name>
    <dbReference type="NCBI Taxonomy" id="1259202"/>
    <lineage>
        <taxon>Bacteria</taxon>
        <taxon>Bacillati</taxon>
        <taxon>Actinomycetota</taxon>
        <taxon>Actinomycetes</taxon>
        <taxon>Micrococcales</taxon>
        <taxon>Microbacteriaceae</taxon>
        <taxon>Cryobacterium</taxon>
    </lineage>
</organism>
<sequence length="238" mass="25454">MSQAQPKRDSPPVPALLTLPFTGRWIARNSPARRIPSHGTDLLGERYAIDFIGVDERGRTAATRSWGTFFGTEPPERFVGFGRPILAPSGGTVVHAHDGEPDHVARRSQLSLVPYALGQAARLRQGVGAIAGNHVVIQLADGAGFAALVHLRNGSVRVRVGEVVHTGDLLAQCGNSGNSTQPHVHLQVMDNLDLSRAAGLPVRFRSYRVWPPGGRGAELHESGIPGEGAVVEPFRPMV</sequence>
<reference evidence="2 3" key="1">
    <citation type="submission" date="2019-03" db="EMBL/GenBank/DDBJ databases">
        <title>Genomics of glacier-inhabiting Cryobacterium strains.</title>
        <authorList>
            <person name="Liu Q."/>
            <person name="Xin Y.-H."/>
        </authorList>
    </citation>
    <scope>NUCLEOTIDE SEQUENCE [LARGE SCALE GENOMIC DNA]</scope>
    <source>
        <strain evidence="2 3">Sr59</strain>
    </source>
</reference>
<dbReference type="Pfam" id="PF01551">
    <property type="entry name" value="Peptidase_M23"/>
    <property type="match status" value="1"/>
</dbReference>
<dbReference type="RefSeq" id="WP_134641332.1">
    <property type="nucleotide sequence ID" value="NZ_SOHM01000030.1"/>
</dbReference>
<dbReference type="SUPFAM" id="SSF51261">
    <property type="entry name" value="Duplicated hybrid motif"/>
    <property type="match status" value="1"/>
</dbReference>
<dbReference type="InterPro" id="IPR016047">
    <property type="entry name" value="M23ase_b-sheet_dom"/>
</dbReference>
<keyword evidence="3" id="KW-1185">Reference proteome</keyword>
<dbReference type="CDD" id="cd12797">
    <property type="entry name" value="M23_peptidase"/>
    <property type="match status" value="1"/>
</dbReference>
<name>A0A4R9BPA5_9MICO</name>
<gene>
    <name evidence="2" type="ORF">E3T61_13370</name>
</gene>
<dbReference type="GO" id="GO:0004222">
    <property type="term" value="F:metalloendopeptidase activity"/>
    <property type="evidence" value="ECO:0007669"/>
    <property type="project" value="TreeGrafter"/>
</dbReference>
<protein>
    <submittedName>
        <fullName evidence="2">M23 family metallopeptidase</fullName>
    </submittedName>
</protein>
<evidence type="ECO:0000259" key="1">
    <source>
        <dbReference type="Pfam" id="PF01551"/>
    </source>
</evidence>
<dbReference type="AlphaFoldDB" id="A0A4R9BPA5"/>
<accession>A0A4R9BPA5</accession>
<evidence type="ECO:0000313" key="3">
    <source>
        <dbReference type="Proteomes" id="UP000298468"/>
    </source>
</evidence>
<feature type="domain" description="M23ase beta-sheet core" evidence="1">
    <location>
        <begin position="82"/>
        <end position="191"/>
    </location>
</feature>
<dbReference type="OrthoDB" id="9809488at2"/>